<reference evidence="3" key="1">
    <citation type="submission" date="2022-02" db="EMBL/GenBank/DDBJ databases">
        <title>Halalkalibacter sp. nov. isolated from Lonar Lake, India.</title>
        <authorList>
            <person name="Joshi A."/>
            <person name="Thite S."/>
            <person name="Lodha T."/>
        </authorList>
    </citation>
    <scope>NUCLEOTIDE SEQUENCE</scope>
    <source>
        <strain evidence="3">MEB205</strain>
    </source>
</reference>
<protein>
    <submittedName>
        <fullName evidence="3">AGE family epimerase/isomerase</fullName>
    </submittedName>
</protein>
<dbReference type="RefSeq" id="WP_250094686.1">
    <property type="nucleotide sequence ID" value="NZ_JAKRYL010000001.1"/>
</dbReference>
<dbReference type="PANTHER" id="PTHR15108">
    <property type="entry name" value="N-ACYLGLUCOSAMINE-2-EPIMERASE"/>
    <property type="match status" value="1"/>
</dbReference>
<dbReference type="Pfam" id="PF07221">
    <property type="entry name" value="GlcNAc_2-epim"/>
    <property type="match status" value="1"/>
</dbReference>
<evidence type="ECO:0000313" key="3">
    <source>
        <dbReference type="EMBL" id="MCL7745758.1"/>
    </source>
</evidence>
<keyword evidence="4" id="KW-1185">Reference proteome</keyword>
<dbReference type="GO" id="GO:0005975">
    <property type="term" value="P:carbohydrate metabolic process"/>
    <property type="evidence" value="ECO:0007669"/>
    <property type="project" value="InterPro"/>
</dbReference>
<dbReference type="InterPro" id="IPR008928">
    <property type="entry name" value="6-hairpin_glycosidase_sf"/>
</dbReference>
<dbReference type="InterPro" id="IPR012341">
    <property type="entry name" value="6hp_glycosidase-like_sf"/>
</dbReference>
<keyword evidence="2" id="KW-0413">Isomerase</keyword>
<name>A0A9X1ZW62_9BACI</name>
<dbReference type="InterPro" id="IPR010819">
    <property type="entry name" value="AGE/CE"/>
</dbReference>
<dbReference type="SUPFAM" id="SSF48208">
    <property type="entry name" value="Six-hairpin glycosidases"/>
    <property type="match status" value="1"/>
</dbReference>
<proteinExistence type="inferred from homology"/>
<comment type="caution">
    <text evidence="3">The sequence shown here is derived from an EMBL/GenBank/DDBJ whole genome shotgun (WGS) entry which is preliminary data.</text>
</comment>
<comment type="similarity">
    <text evidence="1">Belongs to the N-acylglucosamine 2-epimerase family.</text>
</comment>
<accession>A0A9X1ZW62</accession>
<gene>
    <name evidence="3" type="ORF">MF646_01370</name>
</gene>
<dbReference type="EMBL" id="JAKRYL010000001">
    <property type="protein sequence ID" value="MCL7745758.1"/>
    <property type="molecule type" value="Genomic_DNA"/>
</dbReference>
<evidence type="ECO:0000256" key="1">
    <source>
        <dbReference type="ARBA" id="ARBA00008558"/>
    </source>
</evidence>
<organism evidence="3 4">
    <name type="scientific">Halalkalibacter alkaliphilus</name>
    <dbReference type="NCBI Taxonomy" id="2917993"/>
    <lineage>
        <taxon>Bacteria</taxon>
        <taxon>Bacillati</taxon>
        <taxon>Bacillota</taxon>
        <taxon>Bacilli</taxon>
        <taxon>Bacillales</taxon>
        <taxon>Bacillaceae</taxon>
        <taxon>Halalkalibacter</taxon>
    </lineage>
</organism>
<evidence type="ECO:0000313" key="4">
    <source>
        <dbReference type="Proteomes" id="UP001139150"/>
    </source>
</evidence>
<evidence type="ECO:0000256" key="2">
    <source>
        <dbReference type="ARBA" id="ARBA00023235"/>
    </source>
</evidence>
<dbReference type="Gene3D" id="1.50.10.10">
    <property type="match status" value="1"/>
</dbReference>
<sequence>MHKSLLDQRVEESYQQILTHLEKGIIPFWLGNGIDPVEGGYLTCFDENGLPTDDTDKYIVTQTRMIWGMSALYRTYPDNEIFLQAAKQGVSFFLDNFWDDKYGGWYWKTDRTGKVIDTGKVTYGQCFAIYALSEYTLATSDPIGLEYAEKTFDLMQKFCADTYRGGYFENLEEDWTVSQPGFHAGDRKSLDIHMHIMEAFTNLSECSGKELHNRKLKEIINVILSKMIHKKSGCAMNQFDLDFNPIPAIDIRRTWNAERAIGEIISEPIDTTSYGHNLELGWLLTRAVDILGEENNYKGILRNLADHALKNGVDPVYGGLYRDGPHEGEPYVYDKEWWQNSEALVGFLDAYEQLGDSEYLKAFINIWTFSMEHIINHDVGEWKQLLRRDGHTIVGDIGNPWKAIYHSGRSMLECKKRLQRILNQPSSPL</sequence>
<dbReference type="GO" id="GO:0016853">
    <property type="term" value="F:isomerase activity"/>
    <property type="evidence" value="ECO:0007669"/>
    <property type="project" value="UniProtKB-KW"/>
</dbReference>
<dbReference type="AlphaFoldDB" id="A0A9X1ZW62"/>
<dbReference type="Proteomes" id="UP001139150">
    <property type="component" value="Unassembled WGS sequence"/>
</dbReference>